<dbReference type="InterPro" id="IPR050174">
    <property type="entry name" value="Protocadherin/Cadherin-CA"/>
</dbReference>
<sequence>MRSSRFIFSTLPLLTLIIASVQSCNYVRSITVQESNSLEQGHSKHSGYASRPLAALPQEISLNLSKLFQEELNIADVELSSTAIYFTDATESRPFVIKSVITDGRSWYQMTTDQPIDREVVCNELRFPHRAAIARKCCLSAAKKTASLSDNDADFSCCLFVDITVGTYGTYAIRVQLIDVNDNAPRFAPPMEAMVSTLNKDNVVVLHLPENMPQGTVIPLPQATDPDDGKNAALIYQIDKFSPSALWQQHFRILTGTEGGCLNSDFSDVQHNAPIPSLCLLKSVDREVVSGFQFELIARDQGVPIFLSATLSISIIIQDENDNAPIFKTETIHVLIKENQIGKSFARLRVNDTDTGENARVSYYLRPSNNLKANQMLGSDFLRTHILVSPVPDGVVLRLIQPLDYEQVDAFDFLVIAQDHGTPKLASTATVSVEIENVNDQSPVIRFFDKGNMLNSEYASLERNEDVTDHAPNIICHVHVYDMDSSLDEIFCDIDSPQRHFDLREVSTENTAQRRKIFELLTTVSLDREESPSYLVRVRCADGRTSDRLIGQSQIRIILRDINDNGPVFQRNQYFGIVPENEVNTIVDFRESFLKFGTDTKSTRPSAPLHIHATDLDVGQNAMIIYSLVDVYENGSNKDASSDISQKSTRDSEYFYIDRVTGQLKTRVALDFEKKSIYNFLVIAADQPLDPTQALSSTAKVTVYVRDVDDNAPIMAKPEYNFEVMEGMPSHTVIGRVEATDADNLPENRVVFYDIHPSSMDNSARFFTVDRQVGFQLQKHALQRKLSGVIRTARPLDREQVSKLQIKVIATSGGGQNMFGRSKKPMSQAFSSTTIVTVTVLDKNDNAPYMVSTKSHPDPSQWRSEKKVLLAEFAITPDQLHTKGACVDFPFAFFDDDDYATNGNVTVSLDENSHFTLNEEAHHICVKSDKPPPPGRYSLNILAHDNPTDPVHRLTKRFPLRILVQSPKTEIIGSEKSIGEEHTNELSLRPQYKVGIFSQYETDGAANRISEVKPRTHDPSPGARKRLPPSSNGKGEYRNVTIIAVLVCMACVLCLILLAILLFLRKCTPPRRTFSKRHTVMRIGNGNHNNSIDPTVPHELTVDTGDFHSLSQKRLADIDSNHFPCGDIQAPVLMTMLPGSDKNYPNLSSDSHLMSNIVYIDESGRFSPTRPKIIEKNNSVIPSTPEVQWAIGRDHPQKLTITPIYGLPRLPPTTESLLPNLSPRTYPAAQYRTDIPTDISAYRLLLQSKSCDELDAALINKGNQVTENRPELSPSSTTCARMENVSKENSNYHVVASLVKNQISKISHTSAAENGYQGPNATVFVDEYTPMIPITPTAHAEQAQGTFKIVCDGGSAGSQGSPRQANPRNCETTSFV</sequence>
<reference evidence="13 14" key="2">
    <citation type="submission" date="2018-11" db="EMBL/GenBank/DDBJ databases">
        <authorList>
            <consortium name="Pathogen Informatics"/>
        </authorList>
    </citation>
    <scope>NUCLEOTIDE SEQUENCE [LARGE SCALE GENOMIC DNA]</scope>
    <source>
        <strain evidence="13 14">NST_G2</strain>
    </source>
</reference>
<dbReference type="PRINTS" id="PR00205">
    <property type="entry name" value="CADHERIN"/>
</dbReference>
<dbReference type="Pfam" id="PF00028">
    <property type="entry name" value="Cadherin"/>
    <property type="match status" value="3"/>
</dbReference>
<keyword evidence="3" id="KW-0677">Repeat</keyword>
<dbReference type="PANTHER" id="PTHR24028">
    <property type="entry name" value="CADHERIN-87A"/>
    <property type="match status" value="1"/>
</dbReference>
<accession>A0A183STE6</accession>
<dbReference type="OrthoDB" id="6252479at2759"/>
<keyword evidence="4 8" id="KW-0106">Calcium</keyword>
<dbReference type="PROSITE" id="PS50268">
    <property type="entry name" value="CADHERIN_2"/>
    <property type="match status" value="6"/>
</dbReference>
<evidence type="ECO:0000313" key="14">
    <source>
        <dbReference type="Proteomes" id="UP000275846"/>
    </source>
</evidence>
<feature type="region of interest" description="Disordered" evidence="9">
    <location>
        <begin position="1007"/>
        <end position="1033"/>
    </location>
</feature>
<organism evidence="15">
    <name type="scientific">Schistocephalus solidus</name>
    <name type="common">Tapeworm</name>
    <dbReference type="NCBI Taxonomy" id="70667"/>
    <lineage>
        <taxon>Eukaryota</taxon>
        <taxon>Metazoa</taxon>
        <taxon>Spiralia</taxon>
        <taxon>Lophotrochozoa</taxon>
        <taxon>Platyhelminthes</taxon>
        <taxon>Cestoda</taxon>
        <taxon>Eucestoda</taxon>
        <taxon>Diphyllobothriidea</taxon>
        <taxon>Diphyllobothriidae</taxon>
        <taxon>Schistocephalus</taxon>
    </lineage>
</organism>
<keyword evidence="11" id="KW-0732">Signal</keyword>
<dbReference type="PROSITE" id="PS51257">
    <property type="entry name" value="PROKAR_LIPOPROTEIN"/>
    <property type="match status" value="1"/>
</dbReference>
<proteinExistence type="predicted"/>
<evidence type="ECO:0000256" key="3">
    <source>
        <dbReference type="ARBA" id="ARBA00022737"/>
    </source>
</evidence>
<feature type="compositionally biased region" description="Polar residues" evidence="9">
    <location>
        <begin position="1358"/>
        <end position="1376"/>
    </location>
</feature>
<dbReference type="Gene3D" id="2.60.40.60">
    <property type="entry name" value="Cadherins"/>
    <property type="match status" value="5"/>
</dbReference>
<evidence type="ECO:0000256" key="1">
    <source>
        <dbReference type="ARBA" id="ARBA00004167"/>
    </source>
</evidence>
<evidence type="ECO:0000313" key="13">
    <source>
        <dbReference type="EMBL" id="VDL93879.1"/>
    </source>
</evidence>
<dbReference type="InterPro" id="IPR002126">
    <property type="entry name" value="Cadherin-like_dom"/>
</dbReference>
<dbReference type="PANTHER" id="PTHR24028:SF146">
    <property type="entry name" value="CADHERIN 96CB, ISOFORM D-RELATED"/>
    <property type="match status" value="1"/>
</dbReference>
<feature type="domain" description="Cadherin" evidence="12">
    <location>
        <begin position="611"/>
        <end position="715"/>
    </location>
</feature>
<evidence type="ECO:0000256" key="5">
    <source>
        <dbReference type="ARBA" id="ARBA00022989"/>
    </source>
</evidence>
<dbReference type="InterPro" id="IPR020894">
    <property type="entry name" value="Cadherin_CS"/>
</dbReference>
<feature type="signal peptide" evidence="11">
    <location>
        <begin position="1"/>
        <end position="23"/>
    </location>
</feature>
<evidence type="ECO:0000256" key="9">
    <source>
        <dbReference type="SAM" id="MobiDB-lite"/>
    </source>
</evidence>
<feature type="domain" description="Cadherin" evidence="12">
    <location>
        <begin position="716"/>
        <end position="850"/>
    </location>
</feature>
<comment type="subcellular location">
    <subcellularLocation>
        <location evidence="1">Membrane</location>
        <topology evidence="1">Single-pass membrane protein</topology>
    </subcellularLocation>
</comment>
<feature type="domain" description="Cadherin" evidence="12">
    <location>
        <begin position="328"/>
        <end position="445"/>
    </location>
</feature>
<dbReference type="WBParaSite" id="SSLN_0000777601-mRNA-1">
    <property type="protein sequence ID" value="SSLN_0000777601-mRNA-1"/>
    <property type="gene ID" value="SSLN_0000777601"/>
</dbReference>
<keyword evidence="14" id="KW-1185">Reference proteome</keyword>
<evidence type="ECO:0000256" key="10">
    <source>
        <dbReference type="SAM" id="Phobius"/>
    </source>
</evidence>
<keyword evidence="5 10" id="KW-1133">Transmembrane helix</keyword>
<evidence type="ECO:0000256" key="4">
    <source>
        <dbReference type="ARBA" id="ARBA00022837"/>
    </source>
</evidence>
<keyword evidence="2 10" id="KW-0812">Transmembrane</keyword>
<dbReference type="CDD" id="cd11304">
    <property type="entry name" value="Cadherin_repeat"/>
    <property type="match status" value="5"/>
</dbReference>
<dbReference type="EMBL" id="UYSU01034166">
    <property type="protein sequence ID" value="VDL93879.1"/>
    <property type="molecule type" value="Genomic_DNA"/>
</dbReference>
<gene>
    <name evidence="13" type="ORF">SSLN_LOCUS7494</name>
</gene>
<dbReference type="Proteomes" id="UP000275846">
    <property type="component" value="Unassembled WGS sequence"/>
</dbReference>
<evidence type="ECO:0000313" key="15">
    <source>
        <dbReference type="WBParaSite" id="SSLN_0000777601-mRNA-1"/>
    </source>
</evidence>
<feature type="chain" id="PRO_5043141328" evidence="11">
    <location>
        <begin position="24"/>
        <end position="1376"/>
    </location>
</feature>
<dbReference type="GO" id="GO:0007156">
    <property type="term" value="P:homophilic cell adhesion via plasma membrane adhesion molecules"/>
    <property type="evidence" value="ECO:0007669"/>
    <property type="project" value="InterPro"/>
</dbReference>
<dbReference type="SMART" id="SM00112">
    <property type="entry name" value="CA"/>
    <property type="match status" value="5"/>
</dbReference>
<feature type="domain" description="Cadherin" evidence="12">
    <location>
        <begin position="481"/>
        <end position="569"/>
    </location>
</feature>
<feature type="domain" description="Cadherin" evidence="12">
    <location>
        <begin position="95"/>
        <end position="187"/>
    </location>
</feature>
<protein>
    <submittedName>
        <fullName evidence="15">Protocadherin-1</fullName>
    </submittedName>
</protein>
<evidence type="ECO:0000259" key="12">
    <source>
        <dbReference type="PROSITE" id="PS50268"/>
    </source>
</evidence>
<dbReference type="FunFam" id="2.60.40.60:FF:000092">
    <property type="entry name" value="Protocadherin 8"/>
    <property type="match status" value="1"/>
</dbReference>
<evidence type="ECO:0000256" key="6">
    <source>
        <dbReference type="ARBA" id="ARBA00023136"/>
    </source>
</evidence>
<feature type="transmembrane region" description="Helical" evidence="10">
    <location>
        <begin position="1040"/>
        <end position="1064"/>
    </location>
</feature>
<dbReference type="SUPFAM" id="SSF49313">
    <property type="entry name" value="Cadherin-like"/>
    <property type="match status" value="5"/>
</dbReference>
<reference evidence="15" key="1">
    <citation type="submission" date="2016-06" db="UniProtKB">
        <authorList>
            <consortium name="WormBaseParasite"/>
        </authorList>
    </citation>
    <scope>IDENTIFICATION</scope>
</reference>
<evidence type="ECO:0000256" key="11">
    <source>
        <dbReference type="SAM" id="SignalP"/>
    </source>
</evidence>
<feature type="region of interest" description="Disordered" evidence="9">
    <location>
        <begin position="1354"/>
        <end position="1376"/>
    </location>
</feature>
<dbReference type="InterPro" id="IPR015919">
    <property type="entry name" value="Cadherin-like_sf"/>
</dbReference>
<dbReference type="PROSITE" id="PS00232">
    <property type="entry name" value="CADHERIN_1"/>
    <property type="match status" value="2"/>
</dbReference>
<dbReference type="GO" id="GO:0005886">
    <property type="term" value="C:plasma membrane"/>
    <property type="evidence" value="ECO:0007669"/>
    <property type="project" value="InterPro"/>
</dbReference>
<feature type="domain" description="Cadherin" evidence="12">
    <location>
        <begin position="200"/>
        <end position="327"/>
    </location>
</feature>
<evidence type="ECO:0000256" key="2">
    <source>
        <dbReference type="ARBA" id="ARBA00022692"/>
    </source>
</evidence>
<dbReference type="GO" id="GO:0005509">
    <property type="term" value="F:calcium ion binding"/>
    <property type="evidence" value="ECO:0007669"/>
    <property type="project" value="UniProtKB-UniRule"/>
</dbReference>
<keyword evidence="7" id="KW-0325">Glycoprotein</keyword>
<evidence type="ECO:0000256" key="8">
    <source>
        <dbReference type="PROSITE-ProRule" id="PRU00043"/>
    </source>
</evidence>
<evidence type="ECO:0000256" key="7">
    <source>
        <dbReference type="ARBA" id="ARBA00023180"/>
    </source>
</evidence>
<keyword evidence="6 10" id="KW-0472">Membrane</keyword>
<dbReference type="STRING" id="70667.A0A183STE6"/>
<name>A0A183STE6_SCHSO</name>